<protein>
    <submittedName>
        <fullName evidence="1">Uncharacterized protein</fullName>
    </submittedName>
</protein>
<evidence type="ECO:0000313" key="2">
    <source>
        <dbReference type="Proteomes" id="UP001204798"/>
    </source>
</evidence>
<dbReference type="RefSeq" id="WP_259092226.1">
    <property type="nucleotide sequence ID" value="NZ_CP130454.1"/>
</dbReference>
<comment type="caution">
    <text evidence="1">The sequence shown here is derived from an EMBL/GenBank/DDBJ whole genome shotgun (WGS) entry which is preliminary data.</text>
</comment>
<gene>
    <name evidence="1" type="ORF">M2350_000149</name>
</gene>
<dbReference type="EMBL" id="JANUCP010000001">
    <property type="protein sequence ID" value="MCS3917752.1"/>
    <property type="molecule type" value="Genomic_DNA"/>
</dbReference>
<organism evidence="1 2">
    <name type="scientific">Candidatus Fervidibacter sacchari</name>
    <dbReference type="NCBI Taxonomy" id="1448929"/>
    <lineage>
        <taxon>Bacteria</taxon>
        <taxon>Candidatus Fervidibacterota</taxon>
        <taxon>Candidatus Fervidibacter</taxon>
    </lineage>
</organism>
<name>A0ABT2EIH4_9BACT</name>
<dbReference type="Proteomes" id="UP001204798">
    <property type="component" value="Unassembled WGS sequence"/>
</dbReference>
<reference evidence="1 2" key="1">
    <citation type="submission" date="2022-08" db="EMBL/GenBank/DDBJ databases">
        <title>Bacterial and archaeal communities from various locations to study Microbial Dark Matter (Phase II).</title>
        <authorList>
            <person name="Stepanauskas R."/>
        </authorList>
    </citation>
    <scope>NUCLEOTIDE SEQUENCE [LARGE SCALE GENOMIC DNA]</scope>
    <source>
        <strain evidence="1 2">PD1</strain>
    </source>
</reference>
<keyword evidence="2" id="KW-1185">Reference proteome</keyword>
<accession>A0ABT2EIH4</accession>
<evidence type="ECO:0000313" key="1">
    <source>
        <dbReference type="EMBL" id="MCS3917752.1"/>
    </source>
</evidence>
<sequence length="64" mass="7641">MPKKRAEIQDADERFVRVIVGLHKLSQWAKEAGITEKELIREARRQWKLLRKEKREGEKVKGSR</sequence>
<proteinExistence type="predicted"/>